<organism evidence="2">
    <name type="scientific">uncultured Thiotrichaceae bacterium</name>
    <dbReference type="NCBI Taxonomy" id="298394"/>
    <lineage>
        <taxon>Bacteria</taxon>
        <taxon>Pseudomonadati</taxon>
        <taxon>Pseudomonadota</taxon>
        <taxon>Gammaproteobacteria</taxon>
        <taxon>Thiotrichales</taxon>
        <taxon>Thiotrichaceae</taxon>
        <taxon>environmental samples</taxon>
    </lineage>
</organism>
<dbReference type="Gene3D" id="2.20.28.30">
    <property type="entry name" value="RNA polymerase ii, chain L"/>
    <property type="match status" value="1"/>
</dbReference>
<feature type="transmembrane region" description="Helical" evidence="1">
    <location>
        <begin position="353"/>
        <end position="371"/>
    </location>
</feature>
<keyword evidence="2" id="KW-0378">Hydrolase</keyword>
<name>A0A6S6UI43_9GAMM</name>
<sequence>MQIPNYSPQLNAEAQEHFPCEQCGAELTFMPGTNHLACSHCGHTNPIRVSYKPIKEYDFKAALHELERLKKEPNKVISVLSCPSCGAEFSLKPNEHAGDCPFCSAPAVVSQHNSRYIHPESLLPFVIREKQAQEIFDNWIGSRWFAPSALKDKSKRDDKLTGIYLPYWTYDSDTETHYQGMRGTVYYERQYVTVVVNGRPVRKVQNVPKIRWTPVSGHVSLHFDDILVGATKTLPRTIIDNLHPWDLEMLIPYTEEYLSGFRSEIYQVSLDQGFQAARARMEGIITQQIRHDIGGDQQQVSSKRIQHYETTFKHILLPVWSAAFRYNKKTYRFVINARNGQIQGERPYSVVKIALSAIVVIALILGMMYVANDMGLFEQMSNDTYYTIPEYHYGF</sequence>
<proteinExistence type="predicted"/>
<keyword evidence="2" id="KW-0547">Nucleotide-binding</keyword>
<keyword evidence="1" id="KW-1133">Transmembrane helix</keyword>
<dbReference type="EMBL" id="CACVAY010000145">
    <property type="protein sequence ID" value="CAA6827920.1"/>
    <property type="molecule type" value="Genomic_DNA"/>
</dbReference>
<evidence type="ECO:0000256" key="1">
    <source>
        <dbReference type="SAM" id="Phobius"/>
    </source>
</evidence>
<dbReference type="AlphaFoldDB" id="A0A6S6UI43"/>
<keyword evidence="2" id="KW-0347">Helicase</keyword>
<dbReference type="GO" id="GO:0004386">
    <property type="term" value="F:helicase activity"/>
    <property type="evidence" value="ECO:0007669"/>
    <property type="project" value="UniProtKB-KW"/>
</dbReference>
<protein>
    <submittedName>
        <fullName evidence="2">Primosomal protein N' (Replication factor Y) -superfamily II helicase</fullName>
    </submittedName>
</protein>
<reference evidence="2" key="1">
    <citation type="submission" date="2020-01" db="EMBL/GenBank/DDBJ databases">
        <authorList>
            <person name="Meier V. D."/>
            <person name="Meier V D."/>
        </authorList>
    </citation>
    <scope>NUCLEOTIDE SEQUENCE</scope>
    <source>
        <strain evidence="2">HLG_WM_MAG_07</strain>
    </source>
</reference>
<accession>A0A6S6UI43</accession>
<gene>
    <name evidence="2" type="ORF">HELGO_WM8745</name>
</gene>
<keyword evidence="1" id="KW-0472">Membrane</keyword>
<evidence type="ECO:0000313" key="2">
    <source>
        <dbReference type="EMBL" id="CAA6827920.1"/>
    </source>
</evidence>
<keyword evidence="2" id="KW-0067">ATP-binding</keyword>
<keyword evidence="1" id="KW-0812">Transmembrane</keyword>
<dbReference type="PANTHER" id="PTHR37826:SF3">
    <property type="entry name" value="J DOMAIN-CONTAINING PROTEIN"/>
    <property type="match status" value="1"/>
</dbReference>
<dbReference type="PANTHER" id="PTHR37826">
    <property type="entry name" value="FLOTILLIN BAND_7_5 DOMAIN PROTEIN"/>
    <property type="match status" value="1"/>
</dbReference>